<dbReference type="AlphaFoldDB" id="A0A248VIY6"/>
<dbReference type="OrthoDB" id="784829at2"/>
<evidence type="ECO:0000313" key="2">
    <source>
        <dbReference type="EMBL" id="ASV98993.1"/>
    </source>
</evidence>
<dbReference type="GO" id="GO:0006260">
    <property type="term" value="P:DNA replication"/>
    <property type="evidence" value="ECO:0007669"/>
    <property type="project" value="InterPro"/>
</dbReference>
<feature type="domain" description="DUF927" evidence="1">
    <location>
        <begin position="419"/>
        <end position="678"/>
    </location>
</feature>
<sequence length="979" mass="106393">MSSFSETVTPALSDGLTNASSLASINGGPGRIDFGQLAELALANFATVVEEILGLEGEYRGQEFVAINPKRDDHELGSFSINVESGKYADFAILDECKGGDLIALASYIWDCRPIEAAKQLQEKLRPQADVPTALDLIRSANRMGRERFGSSVASQVMEPIPDGSPELDVRRFESHGSTVEERYDYLNTDGKRCFVQLRLRRADGGKTFMTLRVDRHEDGSLHWTGGMPEGQRPLFGLNALAGACDDQLVFVVEGEKAALALQKMLPSVVVVTSAGGASAPSKTDWSPLAGRNVVIWRDNDGPGLNYQDRVVQLIRAIDLSTRISVIDVESLLRTFCPMMGWVYDEKAVELKGWDAADVAALGLDHSVIAEVVAAATREVSVDGVATASEALIEPEGPHVSWATDTMYLVRDGRVLASKAGRDGQPYSVPVCSRVDIVRQLRDDVSTGWSLELVLHTPDGRTKTHILPRSRLSDLRTLKAEMNDLGVIVYNWAEFQQYLEHAIPRDTHRLVRNVGWHDGVFVQADRVYGAASESLALDSDAPASKAFWQHGELARWNRDVGRLCASNSRLMLSVCTSLAGPLLGLLGVENGGIHLVGPSSVGKTTSLRVAASVWGEPTRIIQSWRSTSNGLEVVAAGLNDSVLLLDELNQASPQEAGEAVYMLGNGQGKQRMGRSGHAARLLQWRLLFMSTGEIPLQQHIESAGRMARAGMEVRLLNVPADAGHGFGLFDSLAGFESSKELADHLHTSTLQVFGVAGHTWLSYLVGQMAEQGYAVFCEGLQTRLGGIENLFVRSNADGLVNRAARRFAILALAGEMAERAGIGGWAADESIVMLQHCFEAWIVERGGTGSSEEAQALRQVQRFFEQHGQSAFQRVGWPDGLEGAEQSRVISNRAGYYGSTKTGGMFFVLPEPFKSRVCEGLNVKLVVDALRKHGLLLRDASNTARVPDLPNAIRAYWISERIIGFGPGEPQAEQDLAIA</sequence>
<dbReference type="InterPro" id="IPR009270">
    <property type="entry name" value="DUF927"/>
</dbReference>
<protein>
    <recommendedName>
        <fullName evidence="1">DUF927 domain-containing protein</fullName>
    </recommendedName>
</protein>
<dbReference type="Proteomes" id="UP000215158">
    <property type="component" value="Chromosome 1"/>
</dbReference>
<dbReference type="CDD" id="cd01029">
    <property type="entry name" value="TOPRIM_primases"/>
    <property type="match status" value="1"/>
</dbReference>
<dbReference type="EMBL" id="CP022989">
    <property type="protein sequence ID" value="ASV98993.1"/>
    <property type="molecule type" value="Genomic_DNA"/>
</dbReference>
<dbReference type="GO" id="GO:0003677">
    <property type="term" value="F:DNA binding"/>
    <property type="evidence" value="ECO:0007669"/>
    <property type="project" value="InterPro"/>
</dbReference>
<dbReference type="Gene3D" id="3.90.580.10">
    <property type="entry name" value="Zinc finger, CHC2-type domain"/>
    <property type="match status" value="1"/>
</dbReference>
<dbReference type="Pfam" id="PF06048">
    <property type="entry name" value="DUF927"/>
    <property type="match status" value="1"/>
</dbReference>
<dbReference type="InterPro" id="IPR036977">
    <property type="entry name" value="DNA_primase_Znf_CHC2"/>
</dbReference>
<dbReference type="RefSeq" id="WP_095419017.1">
    <property type="nucleotide sequence ID" value="NZ_CP022989.1"/>
</dbReference>
<dbReference type="InterPro" id="IPR034154">
    <property type="entry name" value="TOPRIM_DnaG/twinkle"/>
</dbReference>
<dbReference type="InterPro" id="IPR027417">
    <property type="entry name" value="P-loop_NTPase"/>
</dbReference>
<dbReference type="Gene3D" id="3.40.1360.10">
    <property type="match status" value="1"/>
</dbReference>
<keyword evidence="3" id="KW-1185">Reference proteome</keyword>
<name>A0A248VIY6_9BURK</name>
<evidence type="ECO:0000259" key="1">
    <source>
        <dbReference type="Pfam" id="PF06048"/>
    </source>
</evidence>
<evidence type="ECO:0000313" key="3">
    <source>
        <dbReference type="Proteomes" id="UP000215158"/>
    </source>
</evidence>
<dbReference type="GO" id="GO:0008270">
    <property type="term" value="F:zinc ion binding"/>
    <property type="evidence" value="ECO:0007669"/>
    <property type="project" value="InterPro"/>
</dbReference>
<proteinExistence type="predicted"/>
<reference evidence="2 3" key="1">
    <citation type="submission" date="2017-08" db="EMBL/GenBank/DDBJ databases">
        <title>Identification and genetic characteristics of simultaneous BTEX- and naphthalene-degrading Paraburkholderia sp. BN5 isolated from petroleum-contaminated soil.</title>
        <authorList>
            <person name="Lee Y."/>
            <person name="Jeon C.O."/>
        </authorList>
    </citation>
    <scope>NUCLEOTIDE SEQUENCE [LARGE SCALE GENOMIC DNA]</scope>
    <source>
        <strain evidence="2 3">BN5</strain>
    </source>
</reference>
<dbReference type="KEGG" id="parb:CJU94_13005"/>
<dbReference type="SUPFAM" id="SSF52540">
    <property type="entry name" value="P-loop containing nucleoside triphosphate hydrolases"/>
    <property type="match status" value="1"/>
</dbReference>
<dbReference type="SUPFAM" id="SSF57783">
    <property type="entry name" value="Zinc beta-ribbon"/>
    <property type="match status" value="1"/>
</dbReference>
<organism evidence="2 3">
    <name type="scientific">Paraburkholderia aromaticivorans</name>
    <dbReference type="NCBI Taxonomy" id="2026199"/>
    <lineage>
        <taxon>Bacteria</taxon>
        <taxon>Pseudomonadati</taxon>
        <taxon>Pseudomonadota</taxon>
        <taxon>Betaproteobacteria</taxon>
        <taxon>Burkholderiales</taxon>
        <taxon>Burkholderiaceae</taxon>
        <taxon>Paraburkholderia</taxon>
    </lineage>
</organism>
<accession>A0A248VIY6</accession>
<gene>
    <name evidence="2" type="ORF">CJU94_13005</name>
</gene>